<feature type="domain" description="Guanylate cyclase" evidence="1">
    <location>
        <begin position="177"/>
        <end position="284"/>
    </location>
</feature>
<protein>
    <submittedName>
        <fullName evidence="2">Adenylate/guanylate cyclase domain-containing protein</fullName>
    </submittedName>
</protein>
<dbReference type="PROSITE" id="PS50125">
    <property type="entry name" value="GUANYLATE_CYCLASE_2"/>
    <property type="match status" value="1"/>
</dbReference>
<comment type="caution">
    <text evidence="2">The sequence shown here is derived from an EMBL/GenBank/DDBJ whole genome shotgun (WGS) entry which is preliminary data.</text>
</comment>
<dbReference type="OrthoDB" id="310836at2"/>
<organism evidence="2 3">
    <name type="scientific">Bailinhaonella thermotolerans</name>
    <dbReference type="NCBI Taxonomy" id="1070861"/>
    <lineage>
        <taxon>Bacteria</taxon>
        <taxon>Bacillati</taxon>
        <taxon>Actinomycetota</taxon>
        <taxon>Actinomycetes</taxon>
        <taxon>Streptosporangiales</taxon>
        <taxon>Streptosporangiaceae</taxon>
        <taxon>Bailinhaonella</taxon>
    </lineage>
</organism>
<dbReference type="InterPro" id="IPR029787">
    <property type="entry name" value="Nucleotide_cyclase"/>
</dbReference>
<dbReference type="RefSeq" id="WP_119926527.1">
    <property type="nucleotide sequence ID" value="NZ_QZEY01000003.1"/>
</dbReference>
<dbReference type="CDD" id="cd07302">
    <property type="entry name" value="CHD"/>
    <property type="match status" value="1"/>
</dbReference>
<dbReference type="Pfam" id="PF16701">
    <property type="entry name" value="Ad_Cy_reg"/>
    <property type="match status" value="1"/>
</dbReference>
<proteinExistence type="predicted"/>
<dbReference type="SMART" id="SM00044">
    <property type="entry name" value="CYCc"/>
    <property type="match status" value="1"/>
</dbReference>
<evidence type="ECO:0000313" key="2">
    <source>
        <dbReference type="EMBL" id="RJL33569.1"/>
    </source>
</evidence>
<evidence type="ECO:0000259" key="1">
    <source>
        <dbReference type="PROSITE" id="PS50125"/>
    </source>
</evidence>
<dbReference type="Pfam" id="PF00211">
    <property type="entry name" value="Guanylate_cyc"/>
    <property type="match status" value="1"/>
</dbReference>
<dbReference type="SUPFAM" id="SSF55073">
    <property type="entry name" value="Nucleotide cyclase"/>
    <property type="match status" value="1"/>
</dbReference>
<dbReference type="EMBL" id="QZEY01000003">
    <property type="protein sequence ID" value="RJL33569.1"/>
    <property type="molecule type" value="Genomic_DNA"/>
</dbReference>
<sequence>MDGQETGPAQRPTSEDIERLLLGAEPRYTPDEVAERAGVSKEFATRVWRALGFASLPDEAVAFTDDDADMLRRVARRIERGLIDEQTAVRMARAMGQTMSRLAQWQADIMIGAELDPNHPPTDEDISRIIDLASKLLPDVEAMLVHVWRVQLAAAGTRSLAVASINEEVPHTRVNMAVGFADLVSFTQMSRELDELALADLIEWFEATAADIVAPYTARIVKSLGDEVLYTAVDPLEGAEIALRLTEVIKGEGPDVRIGVAYGPVLPMMGDVFGSTVNLAARLTAIARPGTVLVDTGLAKALEGAPDYDLHRIRRRPARGFGIVQPYNLRRPAP</sequence>
<evidence type="ECO:0000313" key="3">
    <source>
        <dbReference type="Proteomes" id="UP000265768"/>
    </source>
</evidence>
<dbReference type="Gene3D" id="3.30.70.1230">
    <property type="entry name" value="Nucleotide cyclase"/>
    <property type="match status" value="1"/>
</dbReference>
<dbReference type="GO" id="GO:0035556">
    <property type="term" value="P:intracellular signal transduction"/>
    <property type="evidence" value="ECO:0007669"/>
    <property type="project" value="InterPro"/>
</dbReference>
<dbReference type="InterPro" id="IPR001054">
    <property type="entry name" value="A/G_cyclase"/>
</dbReference>
<dbReference type="InterPro" id="IPR032026">
    <property type="entry name" value="Ad_Cy_reg"/>
</dbReference>
<dbReference type="GO" id="GO:0004016">
    <property type="term" value="F:adenylate cyclase activity"/>
    <property type="evidence" value="ECO:0007669"/>
    <property type="project" value="UniProtKB-ARBA"/>
</dbReference>
<dbReference type="AlphaFoldDB" id="A0A3A4AYV9"/>
<reference evidence="2 3" key="1">
    <citation type="submission" date="2018-09" db="EMBL/GenBank/DDBJ databases">
        <title>YIM 75507 draft genome.</title>
        <authorList>
            <person name="Tang S."/>
            <person name="Feng Y."/>
        </authorList>
    </citation>
    <scope>NUCLEOTIDE SEQUENCE [LARGE SCALE GENOMIC DNA]</scope>
    <source>
        <strain evidence="2 3">YIM 75507</strain>
    </source>
</reference>
<keyword evidence="3" id="KW-1185">Reference proteome</keyword>
<gene>
    <name evidence="2" type="ORF">D5H75_12475</name>
</gene>
<accession>A0A3A4AYV9</accession>
<name>A0A3A4AYV9_9ACTN</name>
<dbReference type="GO" id="GO:0009190">
    <property type="term" value="P:cyclic nucleotide biosynthetic process"/>
    <property type="evidence" value="ECO:0007669"/>
    <property type="project" value="InterPro"/>
</dbReference>
<dbReference type="Proteomes" id="UP000265768">
    <property type="component" value="Unassembled WGS sequence"/>
</dbReference>